<evidence type="ECO:0000313" key="3">
    <source>
        <dbReference type="Proteomes" id="UP001515480"/>
    </source>
</evidence>
<feature type="region of interest" description="Disordered" evidence="1">
    <location>
        <begin position="166"/>
        <end position="186"/>
    </location>
</feature>
<accession>A0AB34J5K4</accession>
<dbReference type="EMBL" id="JBGBPQ010000012">
    <property type="protein sequence ID" value="KAL1514617.1"/>
    <property type="molecule type" value="Genomic_DNA"/>
</dbReference>
<reference evidence="2 3" key="1">
    <citation type="journal article" date="2024" name="Science">
        <title>Giant polyketide synthase enzymes in the biosynthesis of giant marine polyether toxins.</title>
        <authorList>
            <person name="Fallon T.R."/>
            <person name="Shende V.V."/>
            <person name="Wierzbicki I.H."/>
            <person name="Pendleton A.L."/>
            <person name="Watervoot N.F."/>
            <person name="Auber R.P."/>
            <person name="Gonzalez D.J."/>
            <person name="Wisecaver J.H."/>
            <person name="Moore B.S."/>
        </authorList>
    </citation>
    <scope>NUCLEOTIDE SEQUENCE [LARGE SCALE GENOMIC DNA]</scope>
    <source>
        <strain evidence="2 3">12B1</strain>
    </source>
</reference>
<dbReference type="AlphaFoldDB" id="A0AB34J5K4"/>
<feature type="compositionally biased region" description="Polar residues" evidence="1">
    <location>
        <begin position="70"/>
        <end position="82"/>
    </location>
</feature>
<feature type="compositionally biased region" description="Polar residues" evidence="1">
    <location>
        <begin position="166"/>
        <end position="178"/>
    </location>
</feature>
<feature type="compositionally biased region" description="Acidic residues" evidence="1">
    <location>
        <begin position="55"/>
        <end position="67"/>
    </location>
</feature>
<evidence type="ECO:0000256" key="1">
    <source>
        <dbReference type="SAM" id="MobiDB-lite"/>
    </source>
</evidence>
<proteinExistence type="predicted"/>
<gene>
    <name evidence="2" type="ORF">AB1Y20_003711</name>
</gene>
<keyword evidence="3" id="KW-1185">Reference proteome</keyword>
<feature type="compositionally biased region" description="Basic and acidic residues" evidence="1">
    <location>
        <begin position="1"/>
        <end position="10"/>
    </location>
</feature>
<protein>
    <submittedName>
        <fullName evidence="2">Uncharacterized protein</fullName>
    </submittedName>
</protein>
<name>A0AB34J5K4_PRYPA</name>
<feature type="region of interest" description="Disordered" evidence="1">
    <location>
        <begin position="1"/>
        <end position="90"/>
    </location>
</feature>
<organism evidence="2 3">
    <name type="scientific">Prymnesium parvum</name>
    <name type="common">Toxic golden alga</name>
    <dbReference type="NCBI Taxonomy" id="97485"/>
    <lineage>
        <taxon>Eukaryota</taxon>
        <taxon>Haptista</taxon>
        <taxon>Haptophyta</taxon>
        <taxon>Prymnesiophyceae</taxon>
        <taxon>Prymnesiales</taxon>
        <taxon>Prymnesiaceae</taxon>
        <taxon>Prymnesium</taxon>
    </lineage>
</organism>
<dbReference type="Proteomes" id="UP001515480">
    <property type="component" value="Unassembled WGS sequence"/>
</dbReference>
<comment type="caution">
    <text evidence="2">The sequence shown here is derived from an EMBL/GenBank/DDBJ whole genome shotgun (WGS) entry which is preliminary data.</text>
</comment>
<sequence length="186" mass="19810">MSRALPRLDHTNGWSDTEQQDYPVLSGNKHTELDAPVSHAGRHLGSNGHSVGWPDAEEELTEAEAWDDLSSGSADESESNPGHTKAQGVEMWPNAEDEDIRPSGAQMPSQPSALIFFSRQHPNAAGVGDGVGDGVMWPSPEVEMVIKNTGKTDGQAEVAQELTHSASNAVEASHTQVDSDADSELC</sequence>
<evidence type="ECO:0000313" key="2">
    <source>
        <dbReference type="EMBL" id="KAL1514617.1"/>
    </source>
</evidence>